<dbReference type="GeneID" id="95599562"/>
<keyword evidence="3" id="KW-1185">Reference proteome</keyword>
<accession>A0ABY6QVS2</accession>
<evidence type="ECO:0000256" key="1">
    <source>
        <dbReference type="SAM" id="MobiDB-lite"/>
    </source>
</evidence>
<proteinExistence type="predicted"/>
<evidence type="ECO:0000313" key="2">
    <source>
        <dbReference type="EMBL" id="UZX20829.1"/>
    </source>
</evidence>
<reference evidence="2" key="1">
    <citation type="submission" date="2021-09" db="EMBL/GenBank/DDBJ databases">
        <title>Complete genome sequence and metabolic characterization of Streptomyces tanashiensis DSM 731 the producer of antibacterial Kalafungin and diverse secondary metabolites.</title>
        <authorList>
            <person name="Abbasi M.N."/>
            <person name="Anwar M.N."/>
            <person name="Alam K."/>
            <person name="Shoaib M."/>
            <person name="Lin Z."/>
            <person name="Hayat M."/>
            <person name="Ali M.I."/>
            <person name="Malik H.M.T."/>
            <person name="Ahmed I."/>
            <person name="Li A."/>
            <person name="Hailong Wang H."/>
            <person name="Zhang Y."/>
        </authorList>
    </citation>
    <scope>NUCLEOTIDE SEQUENCE</scope>
    <source>
        <strain evidence="2">Kala</strain>
    </source>
</reference>
<feature type="region of interest" description="Disordered" evidence="1">
    <location>
        <begin position="236"/>
        <end position="262"/>
    </location>
</feature>
<name>A0ABY6QVS2_9ACTN</name>
<dbReference type="RefSeq" id="WP_190105020.1">
    <property type="nucleotide sequence ID" value="NZ_BMUH01000010.1"/>
</dbReference>
<protein>
    <submittedName>
        <fullName evidence="2">Beta family protein</fullName>
    </submittedName>
</protein>
<dbReference type="InterPro" id="IPR025683">
    <property type="entry name" value="Protein_beta"/>
</dbReference>
<sequence>MSEPSSEPIYVPALPARPSALGAYHLLTPDIRAALVPLWTVPPRVGRERTPGRGPSHPLDPDPAALARHAHDTLDLIGRTQRDRPAWVDTCHIEREPGFPGIGSGRTPLRPVTGIDRDAAQQVACAEAARAGGTGLGIRIRPDAVDSTAEALCRLLDRIAFARCPLDLLVDLGAVDEDPGAERTALHTLDLLGPLHPWRTVVLLAGAFPRTHPEAYGAPLAETYRTDRHLPDLLRHAAGGHGPRPAYGDYGAHDAASADRVSDTGDDPFRGALRYTTAHTFLIGEVPAESDHHLTVRALAREIVDGPDFRGAEYSEGERWLRACADGRDLPGTGHPDFWIGHGHIQHLTHVVRTLRRHS</sequence>
<gene>
    <name evidence="2" type="ORF">LDH80_08935</name>
</gene>
<dbReference type="EMBL" id="CP084204">
    <property type="protein sequence ID" value="UZX20829.1"/>
    <property type="molecule type" value="Genomic_DNA"/>
</dbReference>
<evidence type="ECO:0000313" key="3">
    <source>
        <dbReference type="Proteomes" id="UP001164506"/>
    </source>
</evidence>
<organism evidence="2 3">
    <name type="scientific">Streptomyces tanashiensis</name>
    <dbReference type="NCBI Taxonomy" id="67367"/>
    <lineage>
        <taxon>Bacteria</taxon>
        <taxon>Bacillati</taxon>
        <taxon>Actinomycetota</taxon>
        <taxon>Actinomycetes</taxon>
        <taxon>Kitasatosporales</taxon>
        <taxon>Streptomycetaceae</taxon>
        <taxon>Streptomyces</taxon>
    </lineage>
</organism>
<dbReference type="Proteomes" id="UP001164506">
    <property type="component" value="Chromosome"/>
</dbReference>
<dbReference type="Pfam" id="PF14350">
    <property type="entry name" value="Beta_protein"/>
    <property type="match status" value="1"/>
</dbReference>